<evidence type="ECO:0000313" key="2">
    <source>
        <dbReference type="Proteomes" id="UP000663846"/>
    </source>
</evidence>
<proteinExistence type="predicted"/>
<reference evidence="1" key="1">
    <citation type="submission" date="2021-01" db="EMBL/GenBank/DDBJ databases">
        <authorList>
            <person name="Kaushik A."/>
        </authorList>
    </citation>
    <scope>NUCLEOTIDE SEQUENCE</scope>
    <source>
        <strain evidence="1">AG1-1C</strain>
    </source>
</reference>
<organism evidence="1 2">
    <name type="scientific">Rhizoctonia solani</name>
    <dbReference type="NCBI Taxonomy" id="456999"/>
    <lineage>
        <taxon>Eukaryota</taxon>
        <taxon>Fungi</taxon>
        <taxon>Dikarya</taxon>
        <taxon>Basidiomycota</taxon>
        <taxon>Agaricomycotina</taxon>
        <taxon>Agaricomycetes</taxon>
        <taxon>Cantharellales</taxon>
        <taxon>Ceratobasidiaceae</taxon>
        <taxon>Rhizoctonia</taxon>
    </lineage>
</organism>
<accession>A0A8H2WN20</accession>
<evidence type="ECO:0000313" key="1">
    <source>
        <dbReference type="EMBL" id="CAE6387636.1"/>
    </source>
</evidence>
<name>A0A8H2WN20_9AGAM</name>
<dbReference type="Proteomes" id="UP000663846">
    <property type="component" value="Unassembled WGS sequence"/>
</dbReference>
<gene>
    <name evidence="1" type="ORF">RDB_LOCUS40222</name>
</gene>
<protein>
    <submittedName>
        <fullName evidence="1">Uncharacterized protein</fullName>
    </submittedName>
</protein>
<comment type="caution">
    <text evidence="1">The sequence shown here is derived from an EMBL/GenBank/DDBJ whole genome shotgun (WGS) entry which is preliminary data.</text>
</comment>
<dbReference type="EMBL" id="CAJMWS010000265">
    <property type="protein sequence ID" value="CAE6387636.1"/>
    <property type="molecule type" value="Genomic_DNA"/>
</dbReference>
<sequence>MGALSKRKRTAKSNLKKAREQCFRNRAERHTNFLRGNGFVQAEQQTYSTDIGPGGEHILQEPYVPNVILWDDCGIAISELVENNEDVSGPSSPSHYGAISEDINTPSYEDNILPSTFIEGIPPEGLSVNDLGLQCSYSDSEQKDSTILDPEDRTKYTISSAKPCGVKQPIREASTSYLRNYKEIFRASKKAIAATQALPTAEESWVIEGISLEEILHTYGRRLDKKEPSERQSDTAPGRYLVIKLD</sequence>
<dbReference type="AlphaFoldDB" id="A0A8H2WN20"/>